<dbReference type="RefSeq" id="WP_152731907.1">
    <property type="nucleotide sequence ID" value="NZ_JAABOZ010000012.1"/>
</dbReference>
<feature type="transmembrane region" description="Helical" evidence="7">
    <location>
        <begin position="653"/>
        <end position="671"/>
    </location>
</feature>
<comment type="caution">
    <text evidence="9">The sequence shown here is derived from an EMBL/GenBank/DDBJ whole genome shotgun (WGS) entry which is preliminary data.</text>
</comment>
<evidence type="ECO:0000256" key="5">
    <source>
        <dbReference type="ARBA" id="ARBA00022989"/>
    </source>
</evidence>
<evidence type="ECO:0000259" key="8">
    <source>
        <dbReference type="PROSITE" id="PS50156"/>
    </source>
</evidence>
<dbReference type="Pfam" id="PF03176">
    <property type="entry name" value="MMPL"/>
    <property type="match status" value="2"/>
</dbReference>
<keyword evidence="6 7" id="KW-0472">Membrane</keyword>
<sequence length="745" mass="75973">MSTLLYRLGRAAYHRRRLVSAVWVAVVGLVVALLLTVGSQSDDAFTIPGSESQTALDQLREASPAAAGASASVLFAAPDGQTVTAPQYVQAIGQVVAAAGQVTDVGAVTDPFATQALSRDGRAALVTVQYDVEGEALAADAYDELTAATAAARDAGLQVEVGGQAFSTTGVAVGPTELVGVLVAVVVLAVTLGSLLAAGMNLLIALVGVLVGLGGLLLSSNVLTLSSSAPTLALMIGLAVGIDYSLFILSRHRSQLAAGLDPAESVARAAGTAGSAVVFAGLTVIIALSGLSVVGIPFLTVMGLGAAGTVLVAVLVALTLLPALLGFAGARLTPEPGSRAGRREQALAAEDGRPARFGGARWGALVTRRPLVTVLVTVIGLLVMAVPALQLRLALPDASTAAEDSPQRQAYDAVSEYFGPGLNGPLLLLLDGLDPAGAQDAANAAAVAVGGVPTDRPGEFDGGLDDVVVATPQVLPDGTTAIVQVVPESGPQEQATTDLVADLRSLAPQLEQQTGAEVAVTGQTAIAIDVSDRLQGALLPFALIVVGLAVVLLMLVFRSVLVPVKAALGFLLSVGASFGAVVAVFQWGWLADLFGVPATGPVISFMPILLMAVLFGLAMDYEVFLVSRMREEYVHGAAPRDAVVGGMRHASRVVVAAALIMLSVFASFVTIEDVTIKAIAFGLAVGVLVDAFVVRMTLVPAVLALLSRSAWWLPRGLDRVLPDLDVEGARLERPAPPVREPQPAG</sequence>
<organism evidence="9 10">
    <name type="scientific">Goekera deserti</name>
    <dbReference type="NCBI Taxonomy" id="2497753"/>
    <lineage>
        <taxon>Bacteria</taxon>
        <taxon>Bacillati</taxon>
        <taxon>Actinomycetota</taxon>
        <taxon>Actinomycetes</taxon>
        <taxon>Geodermatophilales</taxon>
        <taxon>Geodermatophilaceae</taxon>
        <taxon>Goekera</taxon>
    </lineage>
</organism>
<protein>
    <submittedName>
        <fullName evidence="9">MMPL family transporter</fullName>
    </submittedName>
</protein>
<accession>A0A7K3WFR4</accession>
<feature type="transmembrane region" description="Helical" evidence="7">
    <location>
        <begin position="537"/>
        <end position="557"/>
    </location>
</feature>
<feature type="transmembrane region" description="Helical" evidence="7">
    <location>
        <begin position="310"/>
        <end position="333"/>
    </location>
</feature>
<gene>
    <name evidence="9" type="ORF">G1H19_15220</name>
</gene>
<evidence type="ECO:0000313" key="10">
    <source>
        <dbReference type="Proteomes" id="UP000470470"/>
    </source>
</evidence>
<feature type="transmembrane region" description="Helical" evidence="7">
    <location>
        <begin position="683"/>
        <end position="706"/>
    </location>
</feature>
<feature type="transmembrane region" description="Helical" evidence="7">
    <location>
        <begin position="569"/>
        <end position="590"/>
    </location>
</feature>
<dbReference type="InterPro" id="IPR050545">
    <property type="entry name" value="Mycobact_MmpL"/>
</dbReference>
<dbReference type="PROSITE" id="PS50156">
    <property type="entry name" value="SSD"/>
    <property type="match status" value="1"/>
</dbReference>
<dbReference type="Proteomes" id="UP000470470">
    <property type="component" value="Unassembled WGS sequence"/>
</dbReference>
<feature type="transmembrane region" description="Helical" evidence="7">
    <location>
        <begin position="371"/>
        <end position="389"/>
    </location>
</feature>
<evidence type="ECO:0000256" key="6">
    <source>
        <dbReference type="ARBA" id="ARBA00023136"/>
    </source>
</evidence>
<keyword evidence="10" id="KW-1185">Reference proteome</keyword>
<dbReference type="AlphaFoldDB" id="A0A7K3WFR4"/>
<comment type="subcellular location">
    <subcellularLocation>
        <location evidence="1">Cell membrane</location>
        <topology evidence="1">Multi-pass membrane protein</topology>
    </subcellularLocation>
</comment>
<dbReference type="EMBL" id="JAAGWK010000021">
    <property type="protein sequence ID" value="NEL55341.1"/>
    <property type="molecule type" value="Genomic_DNA"/>
</dbReference>
<dbReference type="PANTHER" id="PTHR33406">
    <property type="entry name" value="MEMBRANE PROTEIN MJ1562-RELATED"/>
    <property type="match status" value="1"/>
</dbReference>
<feature type="transmembrane region" description="Helical" evidence="7">
    <location>
        <begin position="602"/>
        <end position="621"/>
    </location>
</feature>
<feature type="transmembrane region" description="Helical" evidence="7">
    <location>
        <begin position="203"/>
        <end position="223"/>
    </location>
</feature>
<feature type="transmembrane region" description="Helical" evidence="7">
    <location>
        <begin position="270"/>
        <end position="298"/>
    </location>
</feature>
<evidence type="ECO:0000256" key="4">
    <source>
        <dbReference type="ARBA" id="ARBA00022692"/>
    </source>
</evidence>
<evidence type="ECO:0000256" key="7">
    <source>
        <dbReference type="SAM" id="Phobius"/>
    </source>
</evidence>
<comment type="similarity">
    <text evidence="2">Belongs to the resistance-nodulation-cell division (RND) (TC 2.A.6) family. MmpL subfamily.</text>
</comment>
<keyword evidence="4 7" id="KW-0812">Transmembrane</keyword>
<dbReference type="SUPFAM" id="SSF82866">
    <property type="entry name" value="Multidrug efflux transporter AcrB transmembrane domain"/>
    <property type="match status" value="2"/>
</dbReference>
<evidence type="ECO:0000256" key="1">
    <source>
        <dbReference type="ARBA" id="ARBA00004651"/>
    </source>
</evidence>
<dbReference type="GO" id="GO:0005886">
    <property type="term" value="C:plasma membrane"/>
    <property type="evidence" value="ECO:0007669"/>
    <property type="project" value="UniProtKB-SubCell"/>
</dbReference>
<dbReference type="Gene3D" id="1.20.1640.10">
    <property type="entry name" value="Multidrug efflux transporter AcrB transmembrane domain"/>
    <property type="match status" value="2"/>
</dbReference>
<feature type="transmembrane region" description="Helical" evidence="7">
    <location>
        <begin position="229"/>
        <end position="249"/>
    </location>
</feature>
<evidence type="ECO:0000313" key="9">
    <source>
        <dbReference type="EMBL" id="NEL55341.1"/>
    </source>
</evidence>
<evidence type="ECO:0000256" key="2">
    <source>
        <dbReference type="ARBA" id="ARBA00010157"/>
    </source>
</evidence>
<dbReference type="InterPro" id="IPR000731">
    <property type="entry name" value="SSD"/>
</dbReference>
<keyword evidence="3" id="KW-1003">Cell membrane</keyword>
<feature type="domain" description="SSD" evidence="8">
    <location>
        <begin position="178"/>
        <end position="327"/>
    </location>
</feature>
<dbReference type="InterPro" id="IPR004869">
    <property type="entry name" value="MMPL_dom"/>
</dbReference>
<evidence type="ECO:0000256" key="3">
    <source>
        <dbReference type="ARBA" id="ARBA00022475"/>
    </source>
</evidence>
<name>A0A7K3WFR4_9ACTN</name>
<dbReference type="PANTHER" id="PTHR33406:SF11">
    <property type="entry name" value="MEMBRANE PROTEIN SCO6666-RELATED"/>
    <property type="match status" value="1"/>
</dbReference>
<proteinExistence type="inferred from homology"/>
<keyword evidence="5 7" id="KW-1133">Transmembrane helix</keyword>
<reference evidence="9 10" key="1">
    <citation type="submission" date="2020-02" db="EMBL/GenBank/DDBJ databases">
        <title>The whole genome sequence of CPCC 205119.</title>
        <authorList>
            <person name="Jiang Z."/>
        </authorList>
    </citation>
    <scope>NUCLEOTIDE SEQUENCE [LARGE SCALE GENOMIC DNA]</scope>
    <source>
        <strain evidence="9 10">CPCC 205119</strain>
    </source>
</reference>